<dbReference type="EMBL" id="CAJVPT010004670">
    <property type="protein sequence ID" value="CAG8510774.1"/>
    <property type="molecule type" value="Genomic_DNA"/>
</dbReference>
<gene>
    <name evidence="1" type="ORF">ACOLOM_LOCUS3208</name>
</gene>
<comment type="caution">
    <text evidence="1">The sequence shown here is derived from an EMBL/GenBank/DDBJ whole genome shotgun (WGS) entry which is preliminary data.</text>
</comment>
<protein>
    <submittedName>
        <fullName evidence="1">16103_t:CDS:1</fullName>
    </submittedName>
</protein>
<dbReference type="Proteomes" id="UP000789525">
    <property type="component" value="Unassembled WGS sequence"/>
</dbReference>
<evidence type="ECO:0000313" key="1">
    <source>
        <dbReference type="EMBL" id="CAG8510774.1"/>
    </source>
</evidence>
<name>A0ACA9L5A6_9GLOM</name>
<reference evidence="1" key="1">
    <citation type="submission" date="2021-06" db="EMBL/GenBank/DDBJ databases">
        <authorList>
            <person name="Kallberg Y."/>
            <person name="Tangrot J."/>
            <person name="Rosling A."/>
        </authorList>
    </citation>
    <scope>NUCLEOTIDE SEQUENCE</scope>
    <source>
        <strain evidence="1">CL356</strain>
    </source>
</reference>
<evidence type="ECO:0000313" key="2">
    <source>
        <dbReference type="Proteomes" id="UP000789525"/>
    </source>
</evidence>
<organism evidence="1 2">
    <name type="scientific">Acaulospora colombiana</name>
    <dbReference type="NCBI Taxonomy" id="27376"/>
    <lineage>
        <taxon>Eukaryota</taxon>
        <taxon>Fungi</taxon>
        <taxon>Fungi incertae sedis</taxon>
        <taxon>Mucoromycota</taxon>
        <taxon>Glomeromycotina</taxon>
        <taxon>Glomeromycetes</taxon>
        <taxon>Diversisporales</taxon>
        <taxon>Acaulosporaceae</taxon>
        <taxon>Acaulospora</taxon>
    </lineage>
</organism>
<proteinExistence type="predicted"/>
<keyword evidence="2" id="KW-1185">Reference proteome</keyword>
<accession>A0ACA9L5A6</accession>
<sequence length="299" mass="33762">MSSSSLQHGGLAQEGMVDDVLSDTEDELLQPVLPVSRKPITKPGKPPATGEEYLQMVRLEASKTQNVTVSDNVSDRSSKVKMAGWVKRGWANAETTLIEEQDRHNRESGLVDEEWENRFLERFQNLRKALQLHMDEASKGSPSSGDSLYPPAKLPKSQDEAGWSRFCYGLNFSGVDSPKLTREDEGDEVAAMMLPSWHIISRMDQPTTIALLSYHIRWLNTGMSIAKSQWLFALLIRIDKILTPDQMSILRGLCRKCIDIRRSLMKEFSTVDNEDDTTLASLNMIITIIRNYFGQRDLG</sequence>